<name>A0A3N4K390_9PEZI</name>
<proteinExistence type="predicted"/>
<gene>
    <name evidence="1" type="ORF">L873DRAFT_1073015</name>
</gene>
<protein>
    <submittedName>
        <fullName evidence="1">Uncharacterized protein</fullName>
    </submittedName>
</protein>
<evidence type="ECO:0000313" key="1">
    <source>
        <dbReference type="EMBL" id="RPB05030.1"/>
    </source>
</evidence>
<dbReference type="Proteomes" id="UP000276215">
    <property type="component" value="Unassembled WGS sequence"/>
</dbReference>
<keyword evidence="2" id="KW-1185">Reference proteome</keyword>
<evidence type="ECO:0000313" key="2">
    <source>
        <dbReference type="Proteomes" id="UP000276215"/>
    </source>
</evidence>
<accession>A0A3N4K390</accession>
<dbReference type="AlphaFoldDB" id="A0A3N4K390"/>
<sequence>MTSPCVCICEVSSSPGIASHFTLQMRLPPEPTNSPRISLYMFLLPSHPWFLPPFPNHTAPDQIFPRTFHFSITTLQFSQWGSPSVRLEPRRGWTPFCRPVSSSRQFSRQFRPEDVGPVVPHYTSDHFNVSDFSFSLHVIECAGTLIFFVKPFSIPAYSICCYPPFFEYS</sequence>
<organism evidence="1 2">
    <name type="scientific">Choiromyces venosus 120613-1</name>
    <dbReference type="NCBI Taxonomy" id="1336337"/>
    <lineage>
        <taxon>Eukaryota</taxon>
        <taxon>Fungi</taxon>
        <taxon>Dikarya</taxon>
        <taxon>Ascomycota</taxon>
        <taxon>Pezizomycotina</taxon>
        <taxon>Pezizomycetes</taxon>
        <taxon>Pezizales</taxon>
        <taxon>Tuberaceae</taxon>
        <taxon>Choiromyces</taxon>
    </lineage>
</organism>
<dbReference type="EMBL" id="ML120355">
    <property type="protein sequence ID" value="RPB05030.1"/>
    <property type="molecule type" value="Genomic_DNA"/>
</dbReference>
<reference evidence="1 2" key="1">
    <citation type="journal article" date="2018" name="Nat. Ecol. Evol.">
        <title>Pezizomycetes genomes reveal the molecular basis of ectomycorrhizal truffle lifestyle.</title>
        <authorList>
            <person name="Murat C."/>
            <person name="Payen T."/>
            <person name="Noel B."/>
            <person name="Kuo A."/>
            <person name="Morin E."/>
            <person name="Chen J."/>
            <person name="Kohler A."/>
            <person name="Krizsan K."/>
            <person name="Balestrini R."/>
            <person name="Da Silva C."/>
            <person name="Montanini B."/>
            <person name="Hainaut M."/>
            <person name="Levati E."/>
            <person name="Barry K.W."/>
            <person name="Belfiori B."/>
            <person name="Cichocki N."/>
            <person name="Clum A."/>
            <person name="Dockter R.B."/>
            <person name="Fauchery L."/>
            <person name="Guy J."/>
            <person name="Iotti M."/>
            <person name="Le Tacon F."/>
            <person name="Lindquist E.A."/>
            <person name="Lipzen A."/>
            <person name="Malagnac F."/>
            <person name="Mello A."/>
            <person name="Molinier V."/>
            <person name="Miyauchi S."/>
            <person name="Poulain J."/>
            <person name="Riccioni C."/>
            <person name="Rubini A."/>
            <person name="Sitrit Y."/>
            <person name="Splivallo R."/>
            <person name="Traeger S."/>
            <person name="Wang M."/>
            <person name="Zifcakova L."/>
            <person name="Wipf D."/>
            <person name="Zambonelli A."/>
            <person name="Paolocci F."/>
            <person name="Nowrousian M."/>
            <person name="Ottonello S."/>
            <person name="Baldrian P."/>
            <person name="Spatafora J.W."/>
            <person name="Henrissat B."/>
            <person name="Nagy L.G."/>
            <person name="Aury J.M."/>
            <person name="Wincker P."/>
            <person name="Grigoriev I.V."/>
            <person name="Bonfante P."/>
            <person name="Martin F.M."/>
        </authorList>
    </citation>
    <scope>NUCLEOTIDE SEQUENCE [LARGE SCALE GENOMIC DNA]</scope>
    <source>
        <strain evidence="1 2">120613-1</strain>
    </source>
</reference>